<keyword evidence="1" id="KW-0677">Repeat</keyword>
<feature type="domain" description="DC1" evidence="2">
    <location>
        <begin position="548"/>
        <end position="594"/>
    </location>
</feature>
<accession>A0A1P8AMP1</accession>
<evidence type="ECO:0000256" key="1">
    <source>
        <dbReference type="ARBA" id="ARBA00022737"/>
    </source>
</evidence>
<dbReference type="AlphaFoldDB" id="A0A1P8AMP1"/>
<dbReference type="Araport" id="AT1G66450"/>
<dbReference type="Gene3D" id="3.30.40.10">
    <property type="entry name" value="Zinc/RING finger domain, C3HC4 (zinc finger)"/>
    <property type="match status" value="1"/>
</dbReference>
<dbReference type="TAIR" id="AT1G66450"/>
<sequence length="725" mass="83219">MDSEVIKLISQIVKSKDTSSNPDSRMRSLISLFSQLISLINSMDLDSQPEPEPESGIIFFIYQLISFGRSLSGSKPERQIILLVTEMISLISSTDPKQEPEPEVMSLTSKTLSSLYSLDPYSELQLLIAKTFSFVELMDSDSDPEADAERESERLISLCPQFEVELVQGKFRVAGKFEWRRREKGKCNPGNRKVLRLRKGAEITHFFCRNCIGEEHDVCDKAPLEVKHPLHPRHSLQLVLWWVSNFQKRKCYCCDEELLWIFYFCSACDCGMNIACVEKKPLLSIDHPEWHEHILSLFPRQAPLPCSVCALPHSRSTFYICSPCQFIVHQSCINLPSVIRISRHLHRISFIRSFDQGDWSCGVCRRKIYNDYGGYSCINDDCSYAAHSTCATQSNVWDGNELKGKPEEIDGEGVEPYVSKGNGIIQHFSHQQHYLSLDENTGRDNNENKLCQACITPIYSGKFYSCMKCNFILHEECANFSRKIHHPIHPHMLTLMTPTTDRINIENSCSACPWLCTTGFFYECDREGCRFILHVQCSKISEPLVHESHMHPLFLTSRPGERKHCDVCKKPRDTSTSETFNCNECVFSLCFKCAAIPYKVRYKHDKHMLTLSYGNETSMLTHWCEVCEGKINPKYRFYRCDEYCCVTLHMECLLGLDLYMTPGLSLFHSGATDIDVLPNNRMSRPICKTCNKRCPFKVVFQCSGFKFCSRFCLLRGIWTGLTKIA</sequence>
<dbReference type="PANTHER" id="PTHR32410">
    <property type="entry name" value="CYSTEINE/HISTIDINE-RICH C1 DOMAIN FAMILY PROTEIN"/>
    <property type="match status" value="1"/>
</dbReference>
<dbReference type="GeneID" id="842963"/>
<dbReference type="SUPFAM" id="SSF57889">
    <property type="entry name" value="Cysteine-rich domain"/>
    <property type="match status" value="4"/>
</dbReference>
<dbReference type="Proteomes" id="UP000006548">
    <property type="component" value="Chromosome 1"/>
</dbReference>
<evidence type="ECO:0000259" key="3">
    <source>
        <dbReference type="Pfam" id="PF22926"/>
    </source>
</evidence>
<dbReference type="Pfam" id="PF03107">
    <property type="entry name" value="C1_2"/>
    <property type="match status" value="6"/>
</dbReference>
<dbReference type="EMBL" id="CP002684">
    <property type="protein sequence ID" value="ANM57912.1"/>
    <property type="molecule type" value="Genomic_DNA"/>
</dbReference>
<name>A0A1P8AMP1_ARATH</name>
<dbReference type="ProteomicsDB" id="213727"/>
<dbReference type="KEGG" id="ath:AT1G66450"/>
<feature type="domain" description="DC1" evidence="2">
    <location>
        <begin position="487"/>
        <end position="537"/>
    </location>
</feature>
<evidence type="ECO:0000313" key="4">
    <source>
        <dbReference type="Araport" id="AT1G66450"/>
    </source>
</evidence>
<dbReference type="InterPro" id="IPR004146">
    <property type="entry name" value="DC1"/>
</dbReference>
<dbReference type="ExpressionAtlas" id="A0A1P8AMP1">
    <property type="expression patterns" value="baseline and differential"/>
</dbReference>
<evidence type="ECO:0000313" key="5">
    <source>
        <dbReference type="EMBL" id="ANM57912.1"/>
    </source>
</evidence>
<dbReference type="InParanoid" id="A0A1P8AMP1"/>
<dbReference type="eggNOG" id="ENOG502SGI7">
    <property type="taxonomic scope" value="Eukaryota"/>
</dbReference>
<dbReference type="InterPro" id="IPR053192">
    <property type="entry name" value="Vacuole_Formation_Reg"/>
</dbReference>
<feature type="domain" description="DC1" evidence="2">
    <location>
        <begin position="343"/>
        <end position="391"/>
    </location>
</feature>
<feature type="domain" description="DC1" evidence="2">
    <location>
        <begin position="290"/>
        <end position="333"/>
    </location>
</feature>
<keyword evidence="6" id="KW-1185">Reference proteome</keyword>
<dbReference type="InterPro" id="IPR054483">
    <property type="entry name" value="DC1-like_CT"/>
</dbReference>
<dbReference type="PANTHER" id="PTHR32410:SF153">
    <property type="entry name" value="CHP-RICH ZINC FINGER PROTEIN-LIKE-RELATED"/>
    <property type="match status" value="1"/>
</dbReference>
<proteinExistence type="predicted"/>
<dbReference type="InterPro" id="IPR046349">
    <property type="entry name" value="C1-like_sf"/>
</dbReference>
<organism evidence="5 6">
    <name type="scientific">Arabidopsis thaliana</name>
    <name type="common">Mouse-ear cress</name>
    <dbReference type="NCBI Taxonomy" id="3702"/>
    <lineage>
        <taxon>Eukaryota</taxon>
        <taxon>Viridiplantae</taxon>
        <taxon>Streptophyta</taxon>
        <taxon>Embryophyta</taxon>
        <taxon>Tracheophyta</taxon>
        <taxon>Spermatophyta</taxon>
        <taxon>Magnoliopsida</taxon>
        <taxon>eudicotyledons</taxon>
        <taxon>Gunneridae</taxon>
        <taxon>Pentapetalae</taxon>
        <taxon>rosids</taxon>
        <taxon>malvids</taxon>
        <taxon>Brassicales</taxon>
        <taxon>Brassicaceae</taxon>
        <taxon>Camelineae</taxon>
        <taxon>Arabidopsis</taxon>
    </lineage>
</organism>
<feature type="domain" description="DC1" evidence="2">
    <location>
        <begin position="603"/>
        <end position="652"/>
    </location>
</feature>
<evidence type="ECO:0000313" key="6">
    <source>
        <dbReference type="Proteomes" id="UP000006548"/>
    </source>
</evidence>
<reference evidence="6" key="2">
    <citation type="journal article" date="2017" name="Plant J.">
        <title>Araport11: a complete reannotation of the Arabidopsis thaliana reference genome.</title>
        <authorList>
            <person name="Cheng C.Y."/>
            <person name="Krishnakumar V."/>
            <person name="Chan A.P."/>
            <person name="Thibaud-Nissen F."/>
            <person name="Schobel S."/>
            <person name="Town C.D."/>
        </authorList>
    </citation>
    <scope>GENOME REANNOTATION</scope>
    <source>
        <strain evidence="6">cv. Columbia</strain>
    </source>
</reference>
<feature type="domain" description="DC1-like C-terminal" evidence="3">
    <location>
        <begin position="674"/>
        <end position="713"/>
    </location>
</feature>
<dbReference type="Pfam" id="PF22926">
    <property type="entry name" value="C1-like_CT"/>
    <property type="match status" value="1"/>
</dbReference>
<reference evidence="5 6" key="1">
    <citation type="journal article" date="2000" name="Nature">
        <title>Sequence and analysis of chromosome 1 of the plant Arabidopsis thaliana.</title>
        <authorList>
            <person name="Theologis A."/>
            <person name="Ecker J.R."/>
            <person name="Palm C.J."/>
            <person name="Federspiel N.A."/>
            <person name="Kaul S."/>
            <person name="White O."/>
            <person name="Alonso J."/>
            <person name="Altafi H."/>
            <person name="Araujo R."/>
            <person name="Bowman C.L."/>
            <person name="Brooks S.Y."/>
            <person name="Buehler E."/>
            <person name="Chan A."/>
            <person name="Chao Q."/>
            <person name="Chen H."/>
            <person name="Cheuk R.F."/>
            <person name="Chin C.W."/>
            <person name="Chung M.K."/>
            <person name="Conn L."/>
            <person name="Conway A.B."/>
            <person name="Conway A.R."/>
            <person name="Creasy T.H."/>
            <person name="Dewar K."/>
            <person name="Dunn P."/>
            <person name="Etgu P."/>
            <person name="Feldblyum T.V."/>
            <person name="Feng J."/>
            <person name="Fong B."/>
            <person name="Fujii C.Y."/>
            <person name="Gill J.E."/>
            <person name="Goldsmith A.D."/>
            <person name="Haas B."/>
            <person name="Hansen N.F."/>
            <person name="Hughes B."/>
            <person name="Huizar L."/>
            <person name="Hunter J.L."/>
            <person name="Jenkins J."/>
            <person name="Johnson-Hopson C."/>
            <person name="Khan S."/>
            <person name="Khaykin E."/>
            <person name="Kim C.J."/>
            <person name="Koo H.L."/>
            <person name="Kremenetskaia I."/>
            <person name="Kurtz D.B."/>
            <person name="Kwan A."/>
            <person name="Lam B."/>
            <person name="Langin-Hooper S."/>
            <person name="Lee A."/>
            <person name="Lee J.M."/>
            <person name="Lenz C.A."/>
            <person name="Li J.H."/>
            <person name="Li Y."/>
            <person name="Lin X."/>
            <person name="Liu S.X."/>
            <person name="Liu Z.A."/>
            <person name="Luros J.S."/>
            <person name="Maiti R."/>
            <person name="Marziali A."/>
            <person name="Militscher J."/>
            <person name="Miranda M."/>
            <person name="Nguyen M."/>
            <person name="Nierman W.C."/>
            <person name="Osborne B.I."/>
            <person name="Pai G."/>
            <person name="Peterson J."/>
            <person name="Pham P.K."/>
            <person name="Rizzo M."/>
            <person name="Rooney T."/>
            <person name="Rowley D."/>
            <person name="Sakano H."/>
            <person name="Salzberg S.L."/>
            <person name="Schwartz J.R."/>
            <person name="Shinn P."/>
            <person name="Southwick A.M."/>
            <person name="Sun H."/>
            <person name="Tallon L.J."/>
            <person name="Tambunga G."/>
            <person name="Toriumi M.J."/>
            <person name="Town C.D."/>
            <person name="Utterback T."/>
            <person name="Van Aken S."/>
            <person name="Vaysberg M."/>
            <person name="Vysotskaia V.S."/>
            <person name="Walker M."/>
            <person name="Wu D."/>
            <person name="Yu G."/>
            <person name="Fraser C.M."/>
            <person name="Venter J.C."/>
            <person name="Davis R.W."/>
        </authorList>
    </citation>
    <scope>NUCLEOTIDE SEQUENCE [LARGE SCALE GENOMIC DNA]</scope>
    <source>
        <strain evidence="6">cv. Columbia</strain>
    </source>
</reference>
<gene>
    <name evidence="4 5" type="ordered locus">At1g66450</name>
    <name evidence="5" type="ORF">F28G11.17</name>
    <name evidence="5" type="ORF">F28G11_17</name>
</gene>
<dbReference type="InterPro" id="IPR013083">
    <property type="entry name" value="Znf_RING/FYVE/PHD"/>
</dbReference>
<evidence type="ECO:0000259" key="2">
    <source>
        <dbReference type="Pfam" id="PF03107"/>
    </source>
</evidence>
<feature type="domain" description="DC1" evidence="2">
    <location>
        <begin position="428"/>
        <end position="478"/>
    </location>
</feature>
<protein>
    <submittedName>
        <fullName evidence="5">Cysteine/Histidine-rich C1 domain family protein</fullName>
    </submittedName>
</protein>